<dbReference type="EMBL" id="WIWS01000030">
    <property type="protein sequence ID" value="KAF3221106.1"/>
    <property type="molecule type" value="Genomic_DNA"/>
</dbReference>
<dbReference type="AlphaFoldDB" id="A0A7C8QQF6"/>
<reference evidence="2 3" key="1">
    <citation type="submission" date="2019-06" db="EMBL/GenBank/DDBJ databases">
        <authorList>
            <person name="Palmer J.M."/>
        </authorList>
    </citation>
    <scope>NUCLEOTIDE SEQUENCE [LARGE SCALE GENOMIC DNA]</scope>
    <source>
        <strain evidence="2 3">TWF106</strain>
    </source>
</reference>
<evidence type="ECO:0000313" key="2">
    <source>
        <dbReference type="EMBL" id="KAF3221106.1"/>
    </source>
</evidence>
<evidence type="ECO:0000313" key="3">
    <source>
        <dbReference type="Proteomes" id="UP000472727"/>
    </source>
</evidence>
<protein>
    <submittedName>
        <fullName evidence="2">Uncharacterized protein</fullName>
    </submittedName>
</protein>
<organism evidence="2 3">
    <name type="scientific">Orbilia oligospora</name>
    <name type="common">Nematode-trapping fungus</name>
    <name type="synonym">Arthrobotrys oligospora</name>
    <dbReference type="NCBI Taxonomy" id="2813651"/>
    <lineage>
        <taxon>Eukaryota</taxon>
        <taxon>Fungi</taxon>
        <taxon>Dikarya</taxon>
        <taxon>Ascomycota</taxon>
        <taxon>Pezizomycotina</taxon>
        <taxon>Orbiliomycetes</taxon>
        <taxon>Orbiliales</taxon>
        <taxon>Orbiliaceae</taxon>
        <taxon>Orbilia</taxon>
    </lineage>
</organism>
<comment type="caution">
    <text evidence="2">The sequence shown here is derived from an EMBL/GenBank/DDBJ whole genome shotgun (WGS) entry which is preliminary data.</text>
</comment>
<name>A0A7C8QQF6_ORBOL</name>
<accession>A0A7C8QQF6</accession>
<feature type="compositionally biased region" description="Basic and acidic residues" evidence="1">
    <location>
        <begin position="174"/>
        <end position="188"/>
    </location>
</feature>
<evidence type="ECO:0000256" key="1">
    <source>
        <dbReference type="SAM" id="MobiDB-lite"/>
    </source>
</evidence>
<proteinExistence type="predicted"/>
<gene>
    <name evidence="2" type="ORF">TWF106_006431</name>
</gene>
<dbReference type="Proteomes" id="UP000472727">
    <property type="component" value="Unassembled WGS sequence"/>
</dbReference>
<sequence>MSQDQYWKTILQAGSSTDPCQAHEHVDESESERVLDTIPALAGSYIQHDRIRTALGIPIKGLHHDTILKEYPNWPSDVSPDASWTVVLDVVKESLELYCDGVVQDEKLLQWSLSPHRDLWSHQSPILKKAIVKDILSNLRAKGYGDIANRLSRCDQDWAIKDLLQQKVRASRKKERERQRTAKDPSTQ</sequence>
<feature type="region of interest" description="Disordered" evidence="1">
    <location>
        <begin position="169"/>
        <end position="188"/>
    </location>
</feature>